<keyword evidence="8" id="KW-1185">Reference proteome</keyword>
<proteinExistence type="predicted"/>
<evidence type="ECO:0000313" key="7">
    <source>
        <dbReference type="EMBL" id="TCP43141.1"/>
    </source>
</evidence>
<dbReference type="InterPro" id="IPR005311">
    <property type="entry name" value="PBP_dimer"/>
</dbReference>
<dbReference type="EMBL" id="SLXP01000002">
    <property type="protein sequence ID" value="TCP43141.1"/>
    <property type="molecule type" value="Genomic_DNA"/>
</dbReference>
<keyword evidence="2" id="KW-0378">Hydrolase</keyword>
<dbReference type="InterPro" id="IPR012338">
    <property type="entry name" value="Beta-lactam/transpept-like"/>
</dbReference>
<dbReference type="GO" id="GO:0008658">
    <property type="term" value="F:penicillin binding"/>
    <property type="evidence" value="ECO:0007669"/>
    <property type="project" value="InterPro"/>
</dbReference>
<protein>
    <submittedName>
        <fullName evidence="7">Cell division protein FtsI (Penicillin-binding protein 3)</fullName>
    </submittedName>
</protein>
<dbReference type="SUPFAM" id="SSF56601">
    <property type="entry name" value="beta-lactamase/transpeptidase-like"/>
    <property type="match status" value="1"/>
</dbReference>
<evidence type="ECO:0000259" key="6">
    <source>
        <dbReference type="Pfam" id="PF03717"/>
    </source>
</evidence>
<feature type="domain" description="Penicillin-binding protein transpeptidase" evidence="5">
    <location>
        <begin position="261"/>
        <end position="565"/>
    </location>
</feature>
<keyword evidence="7" id="KW-0131">Cell cycle</keyword>
<comment type="subcellular location">
    <subcellularLocation>
        <location evidence="1">Membrane</location>
    </subcellularLocation>
</comment>
<evidence type="ECO:0000256" key="2">
    <source>
        <dbReference type="ARBA" id="ARBA00022645"/>
    </source>
</evidence>
<dbReference type="GO" id="GO:0004180">
    <property type="term" value="F:carboxypeptidase activity"/>
    <property type="evidence" value="ECO:0007669"/>
    <property type="project" value="UniProtKB-KW"/>
</dbReference>
<dbReference type="GO" id="GO:0071555">
    <property type="term" value="P:cell wall organization"/>
    <property type="evidence" value="ECO:0007669"/>
    <property type="project" value="TreeGrafter"/>
</dbReference>
<feature type="transmembrane region" description="Helical" evidence="4">
    <location>
        <begin position="49"/>
        <end position="69"/>
    </location>
</feature>
<dbReference type="RefSeq" id="WP_132460990.1">
    <property type="nucleotide sequence ID" value="NZ_SLXP01000002.1"/>
</dbReference>
<dbReference type="InterPro" id="IPR001460">
    <property type="entry name" value="PCN-bd_Tpept"/>
</dbReference>
<dbReference type="Gene3D" id="3.40.710.10">
    <property type="entry name" value="DD-peptidase/beta-lactamase superfamily"/>
    <property type="match status" value="1"/>
</dbReference>
<evidence type="ECO:0000256" key="4">
    <source>
        <dbReference type="SAM" id="Phobius"/>
    </source>
</evidence>
<evidence type="ECO:0000313" key="8">
    <source>
        <dbReference type="Proteomes" id="UP000294835"/>
    </source>
</evidence>
<feature type="domain" description="Penicillin-binding protein dimerisation" evidence="6">
    <location>
        <begin position="87"/>
        <end position="223"/>
    </location>
</feature>
<dbReference type="SUPFAM" id="SSF56519">
    <property type="entry name" value="Penicillin binding protein dimerisation domain"/>
    <property type="match status" value="1"/>
</dbReference>
<dbReference type="InterPro" id="IPR036138">
    <property type="entry name" value="PBP_dimer_sf"/>
</dbReference>
<sequence>MIRTPLRPLARILEARARGESPAAIERENLRLRHEQMRDAARDRAEGRLLMLGVMFFAAFLVVGVRMGSLAASEPSEPRAATSGAAIVAQRADIVDRNGNILATNLATHSLYAQPPNMIEPLRVARELVAIFPDLDEEKLVRDFTGKRKFLWIKKKISPEQMQRVHDIGDPGLMFGPREMRLYPNGPLAAHVLGGSGFGREGVSSAEVVGRAGVEKAFDSWLRDPANGGAPLRLSLDLSVQAAVERVLAGGMKLMNAKGAAAVLMDVQTGEVIALVSLPDFDPNERPRPLVKGDASDSPLFNRAVQGVYELGSTFKTFTIAQALDEGIVSPATMIDTKGPLVWGRHRIRDFHNYGPQLSVTDVLVESSNIGTARIAQRIGAERQRAFLEKLGLLEPTPLEIVEAASGKPLLPQNWSEISTMTISYGHGLSASPLHLAAAYATIANGGTRVRPTILAGPVAPGDRVISESTSRAVRSMLRQVVSRGTATFADVEGYAVGGKTGTADKPKPTGGYYKDKVIGTFASIFPADDPAYVLVVSLDEPEDRTGSEPRRTAGWTAAPVAGEIIRRAAPLLGLRPEIETAAGFGVTLAAN</sequence>
<keyword evidence="7" id="KW-0132">Cell division</keyword>
<reference evidence="7 8" key="1">
    <citation type="submission" date="2019-03" db="EMBL/GenBank/DDBJ databases">
        <title>Genomic Encyclopedia of Type Strains, Phase IV (KMG-IV): sequencing the most valuable type-strain genomes for metagenomic binning, comparative biology and taxonomic classification.</title>
        <authorList>
            <person name="Goeker M."/>
        </authorList>
    </citation>
    <scope>NUCLEOTIDE SEQUENCE [LARGE SCALE GENOMIC DNA]</scope>
    <source>
        <strain evidence="7 8">DSM 18063</strain>
    </source>
</reference>
<dbReference type="Pfam" id="PF00905">
    <property type="entry name" value="Transpeptidase"/>
    <property type="match status" value="1"/>
</dbReference>
<organism evidence="7 8">
    <name type="scientific">Rhodovulum marinum</name>
    <dbReference type="NCBI Taxonomy" id="320662"/>
    <lineage>
        <taxon>Bacteria</taxon>
        <taxon>Pseudomonadati</taxon>
        <taxon>Pseudomonadota</taxon>
        <taxon>Alphaproteobacteria</taxon>
        <taxon>Rhodobacterales</taxon>
        <taxon>Paracoccaceae</taxon>
        <taxon>Rhodovulum</taxon>
    </lineage>
</organism>
<name>A0A4R2Q8K3_9RHOB</name>
<dbReference type="PANTHER" id="PTHR30627:SF1">
    <property type="entry name" value="PEPTIDOGLYCAN D,D-TRANSPEPTIDASE FTSI"/>
    <property type="match status" value="1"/>
</dbReference>
<dbReference type="OrthoDB" id="9789078at2"/>
<dbReference type="Gene3D" id="3.30.450.330">
    <property type="match status" value="1"/>
</dbReference>
<evidence type="ECO:0000259" key="5">
    <source>
        <dbReference type="Pfam" id="PF00905"/>
    </source>
</evidence>
<dbReference type="Gene3D" id="3.90.1310.10">
    <property type="entry name" value="Penicillin-binding protein 2a (Domain 2)"/>
    <property type="match status" value="1"/>
</dbReference>
<accession>A0A4R2Q8K3</accession>
<evidence type="ECO:0000256" key="3">
    <source>
        <dbReference type="ARBA" id="ARBA00023136"/>
    </source>
</evidence>
<comment type="caution">
    <text evidence="7">The sequence shown here is derived from an EMBL/GenBank/DDBJ whole genome shotgun (WGS) entry which is preliminary data.</text>
</comment>
<evidence type="ECO:0000256" key="1">
    <source>
        <dbReference type="ARBA" id="ARBA00004370"/>
    </source>
</evidence>
<dbReference type="Pfam" id="PF03717">
    <property type="entry name" value="PBP_dimer"/>
    <property type="match status" value="1"/>
</dbReference>
<keyword evidence="4" id="KW-1133">Transmembrane helix</keyword>
<keyword evidence="2" id="KW-0121">Carboxypeptidase</keyword>
<dbReference type="GO" id="GO:0005886">
    <property type="term" value="C:plasma membrane"/>
    <property type="evidence" value="ECO:0007669"/>
    <property type="project" value="TreeGrafter"/>
</dbReference>
<dbReference type="InterPro" id="IPR050515">
    <property type="entry name" value="Beta-lactam/transpept"/>
</dbReference>
<dbReference type="PANTHER" id="PTHR30627">
    <property type="entry name" value="PEPTIDOGLYCAN D,D-TRANSPEPTIDASE"/>
    <property type="match status" value="1"/>
</dbReference>
<keyword evidence="4" id="KW-0812">Transmembrane</keyword>
<keyword evidence="2" id="KW-0645">Protease</keyword>
<gene>
    <name evidence="7" type="ORF">EV662_102334</name>
</gene>
<dbReference type="AlphaFoldDB" id="A0A4R2Q8K3"/>
<dbReference type="Proteomes" id="UP000294835">
    <property type="component" value="Unassembled WGS sequence"/>
</dbReference>
<keyword evidence="3 4" id="KW-0472">Membrane</keyword>
<dbReference type="GO" id="GO:0051301">
    <property type="term" value="P:cell division"/>
    <property type="evidence" value="ECO:0007669"/>
    <property type="project" value="UniProtKB-KW"/>
</dbReference>